<sequence length="81" mass="9429">MAADWAREQASPPPQCVFPTARKWQRARLLPLRTEKSLFTLINTYAELRIGCETGRRESATLHFFCQLSALLHRYCKYTVL</sequence>
<proteinExistence type="predicted"/>
<dbReference type="Proteomes" id="UP000295070">
    <property type="component" value="Chromosome 14"/>
</dbReference>
<protein>
    <submittedName>
        <fullName evidence="1">Uncharacterized protein</fullName>
    </submittedName>
</protein>
<reference evidence="1 2" key="1">
    <citation type="submission" date="2019-01" db="EMBL/GenBank/DDBJ databases">
        <title>A chromosome-scale genome assembly of the yellow perch, Perca flavescens.</title>
        <authorList>
            <person name="Feron R."/>
            <person name="Morvezen R."/>
            <person name="Bestin A."/>
            <person name="Haffray P."/>
            <person name="Klopp C."/>
            <person name="Zahm M."/>
            <person name="Cabau C."/>
            <person name="Roques C."/>
            <person name="Donnadieu C."/>
            <person name="Bouchez O."/>
            <person name="Christie M."/>
            <person name="Larson W."/>
            <person name="Guiguen Y."/>
        </authorList>
    </citation>
    <scope>NUCLEOTIDE SEQUENCE [LARGE SCALE GENOMIC DNA]</scope>
    <source>
        <strain evidence="1">YP-PL-M2</strain>
        <tissue evidence="1">Blood</tissue>
    </source>
</reference>
<gene>
    <name evidence="1" type="ORF">EPR50_G00152150</name>
</gene>
<organism evidence="1 2">
    <name type="scientific">Perca flavescens</name>
    <name type="common">American yellow perch</name>
    <name type="synonym">Morone flavescens</name>
    <dbReference type="NCBI Taxonomy" id="8167"/>
    <lineage>
        <taxon>Eukaryota</taxon>
        <taxon>Metazoa</taxon>
        <taxon>Chordata</taxon>
        <taxon>Craniata</taxon>
        <taxon>Vertebrata</taxon>
        <taxon>Euteleostomi</taxon>
        <taxon>Actinopterygii</taxon>
        <taxon>Neopterygii</taxon>
        <taxon>Teleostei</taxon>
        <taxon>Neoteleostei</taxon>
        <taxon>Acanthomorphata</taxon>
        <taxon>Eupercaria</taxon>
        <taxon>Perciformes</taxon>
        <taxon>Percoidei</taxon>
        <taxon>Percidae</taxon>
        <taxon>Percinae</taxon>
        <taxon>Perca</taxon>
    </lineage>
</organism>
<accession>A0A484CKW9</accession>
<keyword evidence="2" id="KW-1185">Reference proteome</keyword>
<evidence type="ECO:0000313" key="2">
    <source>
        <dbReference type="Proteomes" id="UP000295070"/>
    </source>
</evidence>
<name>A0A484CKW9_PERFV</name>
<dbReference type="EMBL" id="SCKG01000014">
    <property type="protein sequence ID" value="TDH04441.1"/>
    <property type="molecule type" value="Genomic_DNA"/>
</dbReference>
<evidence type="ECO:0000313" key="1">
    <source>
        <dbReference type="EMBL" id="TDH04441.1"/>
    </source>
</evidence>
<comment type="caution">
    <text evidence="1">The sequence shown here is derived from an EMBL/GenBank/DDBJ whole genome shotgun (WGS) entry which is preliminary data.</text>
</comment>
<dbReference type="AlphaFoldDB" id="A0A484CKW9"/>